<keyword evidence="7" id="KW-0067">ATP-binding</keyword>
<feature type="region of interest" description="Disordered" evidence="10">
    <location>
        <begin position="156"/>
        <end position="179"/>
    </location>
</feature>
<dbReference type="EC" id="2.7.11.1" evidence="2"/>
<evidence type="ECO:0000256" key="2">
    <source>
        <dbReference type="ARBA" id="ARBA00012513"/>
    </source>
</evidence>
<feature type="compositionally biased region" description="Low complexity" evidence="10">
    <location>
        <begin position="162"/>
        <end position="179"/>
    </location>
</feature>
<evidence type="ECO:0000256" key="10">
    <source>
        <dbReference type="SAM" id="MobiDB-lite"/>
    </source>
</evidence>
<evidence type="ECO:0000256" key="8">
    <source>
        <dbReference type="ARBA" id="ARBA00047899"/>
    </source>
</evidence>
<evidence type="ECO:0000256" key="9">
    <source>
        <dbReference type="ARBA" id="ARBA00048679"/>
    </source>
</evidence>
<accession>A0A2Z6NQP2</accession>
<dbReference type="Pfam" id="PF00069">
    <property type="entry name" value="Pkinase"/>
    <property type="match status" value="1"/>
</dbReference>
<dbReference type="Gene3D" id="1.10.510.10">
    <property type="entry name" value="Transferase(Phosphotransferase) domain 1"/>
    <property type="match status" value="1"/>
</dbReference>
<feature type="compositionally biased region" description="Polar residues" evidence="10">
    <location>
        <begin position="99"/>
        <end position="108"/>
    </location>
</feature>
<feature type="region of interest" description="Disordered" evidence="10">
    <location>
        <begin position="416"/>
        <end position="456"/>
    </location>
</feature>
<dbReference type="Gene3D" id="3.30.200.20">
    <property type="entry name" value="Phosphorylase Kinase, domain 1"/>
    <property type="match status" value="1"/>
</dbReference>
<evidence type="ECO:0000259" key="11">
    <source>
        <dbReference type="PROSITE" id="PS50011"/>
    </source>
</evidence>
<dbReference type="AlphaFoldDB" id="A0A2Z6NQP2"/>
<dbReference type="SMART" id="SM00220">
    <property type="entry name" value="S_TKc"/>
    <property type="match status" value="1"/>
</dbReference>
<dbReference type="Proteomes" id="UP000242715">
    <property type="component" value="Unassembled WGS sequence"/>
</dbReference>
<evidence type="ECO:0000313" key="13">
    <source>
        <dbReference type="Proteomes" id="UP000242715"/>
    </source>
</evidence>
<dbReference type="FunFam" id="1.10.510.10:FF:000028">
    <property type="entry name" value="serine/threonine-protein kinase D6PK-like"/>
    <property type="match status" value="1"/>
</dbReference>
<keyword evidence="4" id="KW-0808">Transferase</keyword>
<dbReference type="GO" id="GO:0005524">
    <property type="term" value="F:ATP binding"/>
    <property type="evidence" value="ECO:0007669"/>
    <property type="project" value="UniProtKB-KW"/>
</dbReference>
<dbReference type="SUPFAM" id="SSF56112">
    <property type="entry name" value="Protein kinase-like (PK-like)"/>
    <property type="match status" value="1"/>
</dbReference>
<dbReference type="InterPro" id="IPR011009">
    <property type="entry name" value="Kinase-like_dom_sf"/>
</dbReference>
<evidence type="ECO:0000256" key="5">
    <source>
        <dbReference type="ARBA" id="ARBA00022741"/>
    </source>
</evidence>
<gene>
    <name evidence="12" type="ORF">TSUD_378860</name>
</gene>
<dbReference type="EMBL" id="DF973740">
    <property type="protein sequence ID" value="GAU39010.1"/>
    <property type="molecule type" value="Genomic_DNA"/>
</dbReference>
<feature type="compositionally biased region" description="Low complexity" evidence="10">
    <location>
        <begin position="118"/>
        <end position="137"/>
    </location>
</feature>
<dbReference type="InterPro" id="IPR008271">
    <property type="entry name" value="Ser/Thr_kinase_AS"/>
</dbReference>
<feature type="compositionally biased region" description="Polar residues" evidence="10">
    <location>
        <begin position="425"/>
        <end position="441"/>
    </location>
</feature>
<sequence>MDSKTSARALSKQQQKTSGIQTPEAKDLKFSSLSLQKTGKSESEDLSKSLQNASKQNIGEIYESKKFGGSIQKGSADSLSSKFGSGASSSALGKASGENIGSQESSINQDKKTSEYGSVKNSSASAKASDGASSIAKTSGSAKISDRADFVESGKSSICRGSTSSDVSDESTCSSFSSSVNKPHKANDMRWEAIQVVRTRDGALGLGHFRLLKRLGCGDIGSVYLSELSGTKCYFAMKVMDKGSLASRKKLLRAQTEREILQSLDHPFLPTLYTHFETEKFSCLVMEFCPGGDLHTLRQKQPGKHFPEQAVKFYVAEVLLAMEYLHMLGIVYRDLKPENVLVRDDGHIMLSDFDLSLRCAVSPTLVKSSSIDSEPLRKNTGYCAQPACIEPPSCIQPSCVAPTSCFSPRLFSSKSKKERKPKTELGNQIPSPAASSASEKTVVNHMPTAPNQKGSDNYLEFDFF</sequence>
<comment type="similarity">
    <text evidence="1">Belongs to the protein kinase superfamily. AGC Ser/Thr protein kinase family.</text>
</comment>
<dbReference type="PANTHER" id="PTHR45637">
    <property type="entry name" value="FLIPPASE KINASE 1-RELATED"/>
    <property type="match status" value="1"/>
</dbReference>
<keyword evidence="3" id="KW-0723">Serine/threonine-protein kinase</keyword>
<evidence type="ECO:0000313" key="12">
    <source>
        <dbReference type="EMBL" id="GAU39010.1"/>
    </source>
</evidence>
<evidence type="ECO:0000256" key="7">
    <source>
        <dbReference type="ARBA" id="ARBA00022840"/>
    </source>
</evidence>
<name>A0A2Z6NQP2_TRISU</name>
<feature type="compositionally biased region" description="Polar residues" evidence="10">
    <location>
        <begin position="1"/>
        <end position="21"/>
    </location>
</feature>
<keyword evidence="5" id="KW-0547">Nucleotide-binding</keyword>
<protein>
    <recommendedName>
        <fullName evidence="2">non-specific serine/threonine protein kinase</fullName>
        <ecNumber evidence="2">2.7.11.1</ecNumber>
    </recommendedName>
</protein>
<feature type="region of interest" description="Disordered" evidence="10">
    <location>
        <begin position="64"/>
        <end position="138"/>
    </location>
</feature>
<feature type="region of interest" description="Disordered" evidence="10">
    <location>
        <begin position="1"/>
        <end position="52"/>
    </location>
</feature>
<comment type="catalytic activity">
    <reaction evidence="8">
        <text>L-threonyl-[protein] + ATP = O-phospho-L-threonyl-[protein] + ADP + H(+)</text>
        <dbReference type="Rhea" id="RHEA:46608"/>
        <dbReference type="Rhea" id="RHEA-COMP:11060"/>
        <dbReference type="Rhea" id="RHEA-COMP:11605"/>
        <dbReference type="ChEBI" id="CHEBI:15378"/>
        <dbReference type="ChEBI" id="CHEBI:30013"/>
        <dbReference type="ChEBI" id="CHEBI:30616"/>
        <dbReference type="ChEBI" id="CHEBI:61977"/>
        <dbReference type="ChEBI" id="CHEBI:456216"/>
        <dbReference type="EC" id="2.7.11.1"/>
    </reaction>
</comment>
<dbReference type="GO" id="GO:0004674">
    <property type="term" value="F:protein serine/threonine kinase activity"/>
    <property type="evidence" value="ECO:0007669"/>
    <property type="project" value="UniProtKB-KW"/>
</dbReference>
<dbReference type="FunFam" id="3.30.200.20:FF:000032">
    <property type="entry name" value="Serine/threonine-protein kinase D6PK-like"/>
    <property type="match status" value="1"/>
</dbReference>
<evidence type="ECO:0000256" key="6">
    <source>
        <dbReference type="ARBA" id="ARBA00022777"/>
    </source>
</evidence>
<feature type="domain" description="Protein kinase" evidence="11">
    <location>
        <begin position="209"/>
        <end position="464"/>
    </location>
</feature>
<comment type="catalytic activity">
    <reaction evidence="9">
        <text>L-seryl-[protein] + ATP = O-phospho-L-seryl-[protein] + ADP + H(+)</text>
        <dbReference type="Rhea" id="RHEA:17989"/>
        <dbReference type="Rhea" id="RHEA-COMP:9863"/>
        <dbReference type="Rhea" id="RHEA-COMP:11604"/>
        <dbReference type="ChEBI" id="CHEBI:15378"/>
        <dbReference type="ChEBI" id="CHEBI:29999"/>
        <dbReference type="ChEBI" id="CHEBI:30616"/>
        <dbReference type="ChEBI" id="CHEBI:83421"/>
        <dbReference type="ChEBI" id="CHEBI:456216"/>
        <dbReference type="EC" id="2.7.11.1"/>
    </reaction>
</comment>
<feature type="compositionally biased region" description="Low complexity" evidence="10">
    <location>
        <begin position="78"/>
        <end position="97"/>
    </location>
</feature>
<dbReference type="PROSITE" id="PS50011">
    <property type="entry name" value="PROTEIN_KINASE_DOM"/>
    <property type="match status" value="1"/>
</dbReference>
<dbReference type="OrthoDB" id="432483at2759"/>
<dbReference type="PROSITE" id="PS00108">
    <property type="entry name" value="PROTEIN_KINASE_ST"/>
    <property type="match status" value="1"/>
</dbReference>
<keyword evidence="13" id="KW-1185">Reference proteome</keyword>
<organism evidence="12 13">
    <name type="scientific">Trifolium subterraneum</name>
    <name type="common">Subterranean clover</name>
    <dbReference type="NCBI Taxonomy" id="3900"/>
    <lineage>
        <taxon>Eukaryota</taxon>
        <taxon>Viridiplantae</taxon>
        <taxon>Streptophyta</taxon>
        <taxon>Embryophyta</taxon>
        <taxon>Tracheophyta</taxon>
        <taxon>Spermatophyta</taxon>
        <taxon>Magnoliopsida</taxon>
        <taxon>eudicotyledons</taxon>
        <taxon>Gunneridae</taxon>
        <taxon>Pentapetalae</taxon>
        <taxon>rosids</taxon>
        <taxon>fabids</taxon>
        <taxon>Fabales</taxon>
        <taxon>Fabaceae</taxon>
        <taxon>Papilionoideae</taxon>
        <taxon>50 kb inversion clade</taxon>
        <taxon>NPAAA clade</taxon>
        <taxon>Hologalegina</taxon>
        <taxon>IRL clade</taxon>
        <taxon>Trifolieae</taxon>
        <taxon>Trifolium</taxon>
    </lineage>
</organism>
<evidence type="ECO:0000256" key="3">
    <source>
        <dbReference type="ARBA" id="ARBA00022527"/>
    </source>
</evidence>
<keyword evidence="6" id="KW-0418">Kinase</keyword>
<dbReference type="InterPro" id="IPR000719">
    <property type="entry name" value="Prot_kinase_dom"/>
</dbReference>
<evidence type="ECO:0000256" key="1">
    <source>
        <dbReference type="ARBA" id="ARBA00009903"/>
    </source>
</evidence>
<reference evidence="13" key="1">
    <citation type="journal article" date="2017" name="Front. Plant Sci.">
        <title>Climate Clever Clovers: New Paradigm to Reduce the Environmental Footprint of Ruminants by Breeding Low Methanogenic Forages Utilizing Haplotype Variation.</title>
        <authorList>
            <person name="Kaur P."/>
            <person name="Appels R."/>
            <person name="Bayer P.E."/>
            <person name="Keeble-Gagnere G."/>
            <person name="Wang J."/>
            <person name="Hirakawa H."/>
            <person name="Shirasawa K."/>
            <person name="Vercoe P."/>
            <person name="Stefanova K."/>
            <person name="Durmic Z."/>
            <person name="Nichols P."/>
            <person name="Revell C."/>
            <person name="Isobe S.N."/>
            <person name="Edwards D."/>
            <person name="Erskine W."/>
        </authorList>
    </citation>
    <scope>NUCLEOTIDE SEQUENCE [LARGE SCALE GENOMIC DNA]</scope>
    <source>
        <strain evidence="13">cv. Daliak</strain>
    </source>
</reference>
<evidence type="ECO:0000256" key="4">
    <source>
        <dbReference type="ARBA" id="ARBA00022679"/>
    </source>
</evidence>
<proteinExistence type="inferred from homology"/>